<comment type="similarity">
    <text evidence="3">Belongs to the CoaE family.</text>
</comment>
<evidence type="ECO:0000313" key="6">
    <source>
        <dbReference type="EMBL" id="PEN16674.1"/>
    </source>
</evidence>
<evidence type="ECO:0000256" key="2">
    <source>
        <dbReference type="ARBA" id="ARBA00022840"/>
    </source>
</evidence>
<comment type="pathway">
    <text evidence="3">Cofactor biosynthesis; coenzyme A biosynthesis; CoA from (R)-pantothenate: step 5/5.</text>
</comment>
<proteinExistence type="inferred from homology"/>
<accession>A0A2A8D725</accession>
<dbReference type="AlphaFoldDB" id="A0A2A8D725"/>
<dbReference type="Gene3D" id="3.40.50.300">
    <property type="entry name" value="P-loop containing nucleotide triphosphate hydrolases"/>
    <property type="match status" value="1"/>
</dbReference>
<dbReference type="PANTHER" id="PTHR10695:SF46">
    <property type="entry name" value="BIFUNCTIONAL COENZYME A SYNTHASE-RELATED"/>
    <property type="match status" value="1"/>
</dbReference>
<evidence type="ECO:0000313" key="7">
    <source>
        <dbReference type="Proteomes" id="UP000219947"/>
    </source>
</evidence>
<evidence type="ECO:0000256" key="3">
    <source>
        <dbReference type="HAMAP-Rule" id="MF_00376"/>
    </source>
</evidence>
<dbReference type="SUPFAM" id="SSF52540">
    <property type="entry name" value="P-loop containing nucleoside triphosphate hydrolases"/>
    <property type="match status" value="1"/>
</dbReference>
<dbReference type="NCBIfam" id="NF002879">
    <property type="entry name" value="PRK03333.1"/>
    <property type="match status" value="1"/>
</dbReference>
<evidence type="ECO:0000256" key="4">
    <source>
        <dbReference type="NCBIfam" id="TIGR00152"/>
    </source>
</evidence>
<feature type="transmembrane region" description="Helical" evidence="5">
    <location>
        <begin position="12"/>
        <end position="29"/>
    </location>
</feature>
<evidence type="ECO:0000256" key="5">
    <source>
        <dbReference type="SAM" id="Phobius"/>
    </source>
</evidence>
<keyword evidence="3" id="KW-0963">Cytoplasm</keyword>
<feature type="binding site" evidence="3">
    <location>
        <begin position="86"/>
        <end position="91"/>
    </location>
    <ligand>
        <name>ATP</name>
        <dbReference type="ChEBI" id="CHEBI:30616"/>
    </ligand>
</feature>
<sequence length="276" mass="30744">MAGIVIALPKRIYVSACLICCVYAFNMTNKFATLNLKKTLIGFYSMQYCVSLCAGFLEHLSTHNYYSRGFMGVTQYRRYALTGGIGSGKSTVARMFRDLGAVIIDADAISRELMDPGQEVLARTVNLFGESVLNADGTLNRARLAERIFAHDAERKKLNAIVHPKVRARASEIVDDAVNSPNFSGIIIDDIPLLVETQRAAEFDAVIAVQTDLPIRLERLSKYRNMSYAEAQARISAQATDQQRADIARWVITNNGSREDTQAQVQKVWNELRAEV</sequence>
<keyword evidence="3" id="KW-0808">Transferase</keyword>
<dbReference type="Proteomes" id="UP000219947">
    <property type="component" value="Unassembled WGS sequence"/>
</dbReference>
<comment type="function">
    <text evidence="3">Catalyzes the phosphorylation of the 3'-hydroxyl group of dephosphocoenzyme A to form coenzyme A.</text>
</comment>
<dbReference type="NCBIfam" id="TIGR00152">
    <property type="entry name" value="dephospho-CoA kinase"/>
    <property type="match status" value="1"/>
</dbReference>
<keyword evidence="1 3" id="KW-0547">Nucleotide-binding</keyword>
<keyword evidence="2 3" id="KW-0067">ATP-binding</keyword>
<comment type="caution">
    <text evidence="6">The sequence shown here is derived from an EMBL/GenBank/DDBJ whole genome shotgun (WGS) entry which is preliminary data.</text>
</comment>
<reference evidence="6" key="1">
    <citation type="submission" date="2017-10" db="EMBL/GenBank/DDBJ databases">
        <title>Kefir isolates.</title>
        <authorList>
            <person name="Kim Y."/>
            <person name="Blasche S."/>
        </authorList>
    </citation>
    <scope>NUCLEOTIDE SEQUENCE [LARGE SCALE GENOMIC DNA]</scope>
    <source>
        <strain evidence="6">OG2-2</strain>
    </source>
</reference>
<dbReference type="InterPro" id="IPR001977">
    <property type="entry name" value="Depp_CoAkinase"/>
</dbReference>
<keyword evidence="5" id="KW-1133">Transmembrane helix</keyword>
<keyword evidence="7" id="KW-1185">Reference proteome</keyword>
<keyword evidence="3 6" id="KW-0418">Kinase</keyword>
<dbReference type="InterPro" id="IPR027417">
    <property type="entry name" value="P-loop_NTPase"/>
</dbReference>
<dbReference type="UniPathway" id="UPA00241">
    <property type="reaction ID" value="UER00356"/>
</dbReference>
<dbReference type="EC" id="2.7.1.24" evidence="3 4"/>
<dbReference type="GO" id="GO:0004140">
    <property type="term" value="F:dephospho-CoA kinase activity"/>
    <property type="evidence" value="ECO:0007669"/>
    <property type="project" value="UniProtKB-UniRule"/>
</dbReference>
<dbReference type="CDD" id="cd02022">
    <property type="entry name" value="DPCK"/>
    <property type="match status" value="1"/>
</dbReference>
<keyword evidence="5" id="KW-0472">Membrane</keyword>
<keyword evidence="5" id="KW-0812">Transmembrane</keyword>
<dbReference type="GO" id="GO:0005737">
    <property type="term" value="C:cytoplasm"/>
    <property type="evidence" value="ECO:0007669"/>
    <property type="project" value="UniProtKB-SubCell"/>
</dbReference>
<dbReference type="PANTHER" id="PTHR10695">
    <property type="entry name" value="DEPHOSPHO-COA KINASE-RELATED"/>
    <property type="match status" value="1"/>
</dbReference>
<keyword evidence="3" id="KW-0173">Coenzyme A biosynthesis</keyword>
<dbReference type="Pfam" id="PF01121">
    <property type="entry name" value="CoaE"/>
    <property type="match status" value="1"/>
</dbReference>
<protein>
    <recommendedName>
        <fullName evidence="3 4">Dephospho-CoA kinase</fullName>
        <ecNumber evidence="3 4">2.7.1.24</ecNumber>
    </recommendedName>
    <alternativeName>
        <fullName evidence="3">Dephosphocoenzyme A kinase</fullName>
    </alternativeName>
</protein>
<dbReference type="HAMAP" id="MF_00376">
    <property type="entry name" value="Dephospho_CoA_kinase"/>
    <property type="match status" value="1"/>
</dbReference>
<evidence type="ECO:0000256" key="1">
    <source>
        <dbReference type="ARBA" id="ARBA00022741"/>
    </source>
</evidence>
<dbReference type="GO" id="GO:0005524">
    <property type="term" value="F:ATP binding"/>
    <property type="evidence" value="ECO:0007669"/>
    <property type="project" value="UniProtKB-UniRule"/>
</dbReference>
<organism evidence="6 7">
    <name type="scientific">Rothia dentocariosa</name>
    <dbReference type="NCBI Taxonomy" id="2047"/>
    <lineage>
        <taxon>Bacteria</taxon>
        <taxon>Bacillati</taxon>
        <taxon>Actinomycetota</taxon>
        <taxon>Actinomycetes</taxon>
        <taxon>Micrococcales</taxon>
        <taxon>Micrococcaceae</taxon>
        <taxon>Rothia</taxon>
    </lineage>
</organism>
<comment type="subcellular location">
    <subcellularLocation>
        <location evidence="3">Cytoplasm</location>
    </subcellularLocation>
</comment>
<name>A0A2A8D725_9MICC</name>
<dbReference type="GO" id="GO:0015937">
    <property type="term" value="P:coenzyme A biosynthetic process"/>
    <property type="evidence" value="ECO:0007669"/>
    <property type="project" value="UniProtKB-UniRule"/>
</dbReference>
<dbReference type="EMBL" id="PDEV01000001">
    <property type="protein sequence ID" value="PEN16674.1"/>
    <property type="molecule type" value="Genomic_DNA"/>
</dbReference>
<comment type="catalytic activity">
    <reaction evidence="3">
        <text>3'-dephospho-CoA + ATP = ADP + CoA + H(+)</text>
        <dbReference type="Rhea" id="RHEA:18245"/>
        <dbReference type="ChEBI" id="CHEBI:15378"/>
        <dbReference type="ChEBI" id="CHEBI:30616"/>
        <dbReference type="ChEBI" id="CHEBI:57287"/>
        <dbReference type="ChEBI" id="CHEBI:57328"/>
        <dbReference type="ChEBI" id="CHEBI:456216"/>
        <dbReference type="EC" id="2.7.1.24"/>
    </reaction>
</comment>
<dbReference type="PROSITE" id="PS51219">
    <property type="entry name" value="DPCK"/>
    <property type="match status" value="1"/>
</dbReference>
<gene>
    <name evidence="3" type="primary">coaE</name>
    <name evidence="6" type="ORF">CRM92_01130</name>
</gene>